<proteinExistence type="predicted"/>
<name>F5YBH6_LEAAZ</name>
<dbReference type="KEGG" id="taz:TREAZ_0609"/>
<evidence type="ECO:0000313" key="2">
    <source>
        <dbReference type="Proteomes" id="UP000009222"/>
    </source>
</evidence>
<evidence type="ECO:0000313" key="1">
    <source>
        <dbReference type="EMBL" id="AEF81431.1"/>
    </source>
</evidence>
<dbReference type="Proteomes" id="UP000009222">
    <property type="component" value="Chromosome"/>
</dbReference>
<accession>F5YBH6</accession>
<organism evidence="1 2">
    <name type="scientific">Leadbettera azotonutricia (strain ATCC BAA-888 / DSM 13862 / ZAS-9)</name>
    <name type="common">Treponema azotonutricium</name>
    <dbReference type="NCBI Taxonomy" id="545695"/>
    <lineage>
        <taxon>Bacteria</taxon>
        <taxon>Pseudomonadati</taxon>
        <taxon>Spirochaetota</taxon>
        <taxon>Spirochaetia</taxon>
        <taxon>Spirochaetales</taxon>
        <taxon>Breznakiellaceae</taxon>
        <taxon>Leadbettera</taxon>
    </lineage>
</organism>
<sequence>MLGSSMGRPSLFSWGRMAFRLLTNPAGGKSGKGGKVWMRQIMRLMWTV</sequence>
<dbReference type="EMBL" id="CP001841">
    <property type="protein sequence ID" value="AEF81431.1"/>
    <property type="molecule type" value="Genomic_DNA"/>
</dbReference>
<keyword evidence="2" id="KW-1185">Reference proteome</keyword>
<dbReference type="STRING" id="545695.TREAZ_0609"/>
<dbReference type="HOGENOM" id="CLU_3158987_0_0_12"/>
<dbReference type="AlphaFoldDB" id="F5YBH6"/>
<gene>
    <name evidence="1" type="ordered locus">TREAZ_0609</name>
</gene>
<reference evidence="2" key="1">
    <citation type="submission" date="2009-12" db="EMBL/GenBank/DDBJ databases">
        <title>Complete sequence of Treponema azotonutricium strain ZAS-9.</title>
        <authorList>
            <person name="Tetu S.G."/>
            <person name="Matson E."/>
            <person name="Ren Q."/>
            <person name="Seshadri R."/>
            <person name="Elbourne L."/>
            <person name="Hassan K.A."/>
            <person name="Durkin A."/>
            <person name="Radune D."/>
            <person name="Mohamoud Y."/>
            <person name="Shay R."/>
            <person name="Jin S."/>
            <person name="Zhang X."/>
            <person name="Lucey K."/>
            <person name="Ballor N.R."/>
            <person name="Ottesen E."/>
            <person name="Rosenthal R."/>
            <person name="Allen A."/>
            <person name="Leadbetter J.R."/>
            <person name="Paulsen I.T."/>
        </authorList>
    </citation>
    <scope>NUCLEOTIDE SEQUENCE [LARGE SCALE GENOMIC DNA]</scope>
    <source>
        <strain evidence="2">ATCC BAA-888 / DSM 13862 / ZAS-9</strain>
    </source>
</reference>
<reference evidence="1 2" key="2">
    <citation type="journal article" date="2011" name="ISME J.">
        <title>RNA-seq reveals cooperative metabolic interactions between two termite-gut spirochete species in co-culture.</title>
        <authorList>
            <person name="Rosenthal A.Z."/>
            <person name="Matson E.G."/>
            <person name="Eldar A."/>
            <person name="Leadbetter J.R."/>
        </authorList>
    </citation>
    <scope>NUCLEOTIDE SEQUENCE [LARGE SCALE GENOMIC DNA]</scope>
    <source>
        <strain evidence="2">ATCC BAA-888 / DSM 13862 / ZAS-9</strain>
    </source>
</reference>
<dbReference type="InParanoid" id="F5YBH6"/>
<protein>
    <submittedName>
        <fullName evidence="1">Uncharacterized protein</fullName>
    </submittedName>
</protein>